<keyword evidence="4" id="KW-1185">Reference proteome</keyword>
<feature type="domain" description="NGO1945-like C-terminal" evidence="2">
    <location>
        <begin position="146"/>
        <end position="244"/>
    </location>
</feature>
<protein>
    <submittedName>
        <fullName evidence="3">Uncharacterized protein</fullName>
    </submittedName>
</protein>
<accession>A0A4R2L1W1</accession>
<name>A0A4R2L1W1_9GAMM</name>
<evidence type="ECO:0000313" key="4">
    <source>
        <dbReference type="Proteomes" id="UP000294980"/>
    </source>
</evidence>
<feature type="domain" description="Putative DNA-binding" evidence="1">
    <location>
        <begin position="7"/>
        <end position="94"/>
    </location>
</feature>
<reference evidence="3 4" key="1">
    <citation type="submission" date="2019-03" db="EMBL/GenBank/DDBJ databases">
        <title>Genomic Encyclopedia of Type Strains, Phase IV (KMG-IV): sequencing the most valuable type-strain genomes for metagenomic binning, comparative biology and taxonomic classification.</title>
        <authorList>
            <person name="Goeker M."/>
        </authorList>
    </citation>
    <scope>NUCLEOTIDE SEQUENCE [LARGE SCALE GENOMIC DNA]</scope>
    <source>
        <strain evidence="3 4">DSM 23344</strain>
    </source>
</reference>
<dbReference type="Pfam" id="PF22106">
    <property type="entry name" value="NGO1945_C"/>
    <property type="match status" value="1"/>
</dbReference>
<evidence type="ECO:0000313" key="3">
    <source>
        <dbReference type="EMBL" id="TCO77859.1"/>
    </source>
</evidence>
<dbReference type="Gene3D" id="3.90.930.50">
    <property type="match status" value="1"/>
</dbReference>
<dbReference type="Proteomes" id="UP000294980">
    <property type="component" value="Unassembled WGS sequence"/>
</dbReference>
<proteinExistence type="predicted"/>
<evidence type="ECO:0000259" key="1">
    <source>
        <dbReference type="Pfam" id="PF09836"/>
    </source>
</evidence>
<gene>
    <name evidence="3" type="ORF">EV688_102319</name>
</gene>
<dbReference type="EMBL" id="SLWX01000002">
    <property type="protein sequence ID" value="TCO77859.1"/>
    <property type="molecule type" value="Genomic_DNA"/>
</dbReference>
<sequence length="264" mass="29839">MSQDFHEVQRKVANYLRDPASNPPPGAIEQRRLKVYQDLFYNNMEGFLRQGFPVLHRILDVAGTWHPLVRRFFATHACETPYFTDISAEFVSWLQAGGAPPEYPAYAAELAHYEWMELVLALQDAPTPPAGLRTTGDVMSLCPVLNPVLRTLRYHWPVATLGPDNPDAELLPELMHLLMYRDHKDVVRFMAINQPTAELLEQLRSGAETPRTGCYHLQRLAESMPGMEPGRVLAFGQSLLEDFIERGILIGLLPCDPESTQSND</sequence>
<dbReference type="AlphaFoldDB" id="A0A4R2L1W1"/>
<organism evidence="3 4">
    <name type="scientific">Chromatocurvus halotolerans</name>
    <dbReference type="NCBI Taxonomy" id="1132028"/>
    <lineage>
        <taxon>Bacteria</taxon>
        <taxon>Pseudomonadati</taxon>
        <taxon>Pseudomonadota</taxon>
        <taxon>Gammaproteobacteria</taxon>
        <taxon>Cellvibrionales</taxon>
        <taxon>Halieaceae</taxon>
        <taxon>Chromatocurvus</taxon>
    </lineage>
</organism>
<dbReference type="InterPro" id="IPR054098">
    <property type="entry name" value="NGO1945-like_C"/>
</dbReference>
<dbReference type="InterPro" id="IPR044922">
    <property type="entry name" value="DUF2063_N_sf"/>
</dbReference>
<comment type="caution">
    <text evidence="3">The sequence shown here is derived from an EMBL/GenBank/DDBJ whole genome shotgun (WGS) entry which is preliminary data.</text>
</comment>
<dbReference type="Gene3D" id="1.10.150.690">
    <property type="entry name" value="DUF2063"/>
    <property type="match status" value="1"/>
</dbReference>
<dbReference type="RefSeq" id="WP_117314717.1">
    <property type="nucleotide sequence ID" value="NZ_QQSW01000001.1"/>
</dbReference>
<dbReference type="OrthoDB" id="4146344at2"/>
<dbReference type="Pfam" id="PF09836">
    <property type="entry name" value="DUF2063"/>
    <property type="match status" value="1"/>
</dbReference>
<dbReference type="InterPro" id="IPR018640">
    <property type="entry name" value="DUF2063"/>
</dbReference>
<evidence type="ECO:0000259" key="2">
    <source>
        <dbReference type="Pfam" id="PF22106"/>
    </source>
</evidence>